<evidence type="ECO:0000313" key="1">
    <source>
        <dbReference type="EMBL" id="MED6271453.1"/>
    </source>
</evidence>
<dbReference type="EMBL" id="JAHUTJ010018308">
    <property type="protein sequence ID" value="MED6271453.1"/>
    <property type="molecule type" value="Genomic_DNA"/>
</dbReference>
<accession>A0ABU7DCS4</accession>
<sequence>MYHCDCEQLDCKTITQHPRLTTFFCAGVSSFLYFSCESAVCLHLLKTLHKLMISCSFVFFPITFSVTPHLHVSSTGTQFIYWKVVASDRNIFRTQRLSP</sequence>
<comment type="caution">
    <text evidence="1">The sequence shown here is derived from an EMBL/GenBank/DDBJ whole genome shotgun (WGS) entry which is preliminary data.</text>
</comment>
<gene>
    <name evidence="1" type="ORF">CHARACLAT_020361</name>
</gene>
<name>A0ABU7DCS4_9TELE</name>
<dbReference type="Proteomes" id="UP001352852">
    <property type="component" value="Unassembled WGS sequence"/>
</dbReference>
<proteinExistence type="predicted"/>
<evidence type="ECO:0000313" key="2">
    <source>
        <dbReference type="Proteomes" id="UP001352852"/>
    </source>
</evidence>
<organism evidence="1 2">
    <name type="scientific">Characodon lateralis</name>
    <dbReference type="NCBI Taxonomy" id="208331"/>
    <lineage>
        <taxon>Eukaryota</taxon>
        <taxon>Metazoa</taxon>
        <taxon>Chordata</taxon>
        <taxon>Craniata</taxon>
        <taxon>Vertebrata</taxon>
        <taxon>Euteleostomi</taxon>
        <taxon>Actinopterygii</taxon>
        <taxon>Neopterygii</taxon>
        <taxon>Teleostei</taxon>
        <taxon>Neoteleostei</taxon>
        <taxon>Acanthomorphata</taxon>
        <taxon>Ovalentaria</taxon>
        <taxon>Atherinomorphae</taxon>
        <taxon>Cyprinodontiformes</taxon>
        <taxon>Goodeidae</taxon>
        <taxon>Characodon</taxon>
    </lineage>
</organism>
<reference evidence="1 2" key="1">
    <citation type="submission" date="2021-06" db="EMBL/GenBank/DDBJ databases">
        <authorList>
            <person name="Palmer J.M."/>
        </authorList>
    </citation>
    <scope>NUCLEOTIDE SEQUENCE [LARGE SCALE GENOMIC DNA]</scope>
    <source>
        <strain evidence="1 2">CL_MEX2019</strain>
        <tissue evidence="1">Muscle</tissue>
    </source>
</reference>
<keyword evidence="2" id="KW-1185">Reference proteome</keyword>
<protein>
    <submittedName>
        <fullName evidence="1">Uncharacterized protein</fullName>
    </submittedName>
</protein>